<gene>
    <name evidence="1" type="ORF">A5888_001384</name>
    <name evidence="2" type="ORF">A5888_002621</name>
</gene>
<protein>
    <submittedName>
        <fullName evidence="1">Uncharacterized protein</fullName>
    </submittedName>
</protein>
<keyword evidence="3" id="KW-1185">Reference proteome</keyword>
<reference evidence="2" key="2">
    <citation type="submission" date="2017-05" db="EMBL/GenBank/DDBJ databases">
        <authorList>
            <consortium name="The Broad Institute Genomics Platform"/>
            <consortium name="The Broad Institute Genomic Center for Infectious Diseases"/>
            <person name="Earl A."/>
            <person name="Manson A."/>
            <person name="Schwartman J."/>
            <person name="Gilmore M."/>
            <person name="Abouelleil A."/>
            <person name="Cao P."/>
            <person name="Chapman S."/>
            <person name="Cusick C."/>
            <person name="Shea T."/>
            <person name="Young S."/>
            <person name="Neafsey D."/>
            <person name="Nusbaum C."/>
            <person name="Birren B."/>
        </authorList>
    </citation>
    <scope>NUCLEOTIDE SEQUENCE</scope>
    <source>
        <strain evidence="2">9E7_DIV0242</strain>
    </source>
</reference>
<dbReference type="EMBL" id="CP147247">
    <property type="protein sequence ID" value="WYJ90853.1"/>
    <property type="molecule type" value="Genomic_DNA"/>
</dbReference>
<sequence>MNYNEIVYALTDEQEAALCVVFDEENRCAHPEKYLETRDTSEHSIVSVKIAR</sequence>
<dbReference type="Proteomes" id="UP000195141">
    <property type="component" value="Chromosome"/>
</dbReference>
<evidence type="ECO:0000313" key="1">
    <source>
        <dbReference type="EMBL" id="OTP17246.1"/>
    </source>
</evidence>
<name>A0A242K8G2_9ENTE</name>
<organism evidence="1">
    <name type="scientific">Candidatus Enterococcus clewellii</name>
    <dbReference type="NCBI Taxonomy" id="1834193"/>
    <lineage>
        <taxon>Bacteria</taxon>
        <taxon>Bacillati</taxon>
        <taxon>Bacillota</taxon>
        <taxon>Bacilli</taxon>
        <taxon>Lactobacillales</taxon>
        <taxon>Enterococcaceae</taxon>
        <taxon>Enterococcus</taxon>
    </lineage>
</organism>
<reference evidence="1" key="1">
    <citation type="submission" date="2017-05" db="EMBL/GenBank/DDBJ databases">
        <title>The Genome Sequence of Enterococcus sp. 9E7_DIV0242.</title>
        <authorList>
            <consortium name="The Broad Institute Genomics Platform"/>
            <consortium name="The Broad Institute Genomic Center for Infectious Diseases"/>
            <person name="Earl A."/>
            <person name="Manson A."/>
            <person name="Schwartman J."/>
            <person name="Gilmore M."/>
            <person name="Abouelleil A."/>
            <person name="Cao P."/>
            <person name="Chapman S."/>
            <person name="Cusick C."/>
            <person name="Shea T."/>
            <person name="Young S."/>
            <person name="Neafsey D."/>
            <person name="Nusbaum C."/>
            <person name="Birren B."/>
        </authorList>
    </citation>
    <scope>NUCLEOTIDE SEQUENCE [LARGE SCALE GENOMIC DNA]</scope>
    <source>
        <strain evidence="1">9E7_DIV0242</strain>
    </source>
</reference>
<dbReference type="EMBL" id="NGMM01000002">
    <property type="protein sequence ID" value="OTP17246.1"/>
    <property type="molecule type" value="Genomic_DNA"/>
</dbReference>
<evidence type="ECO:0000313" key="2">
    <source>
        <dbReference type="EMBL" id="WYJ90853.1"/>
    </source>
</evidence>
<evidence type="ECO:0000313" key="3">
    <source>
        <dbReference type="Proteomes" id="UP000195141"/>
    </source>
</evidence>
<proteinExistence type="predicted"/>
<reference evidence="2" key="3">
    <citation type="submission" date="2024-03" db="EMBL/GenBank/DDBJ databases">
        <title>The Genome Sequence of Enterococcus sp. DIV0242b.</title>
        <authorList>
            <consortium name="The Broad Institute Genomics Platform"/>
            <consortium name="The Broad Institute Microbial Omics Core"/>
            <consortium name="The Broad Institute Genomic Center for Infectious Diseases"/>
            <person name="Earl A."/>
            <person name="Manson A."/>
            <person name="Gilmore M."/>
            <person name="Schwartman J."/>
            <person name="Shea T."/>
            <person name="Abouelleil A."/>
            <person name="Cao P."/>
            <person name="Chapman S."/>
            <person name="Cusick C."/>
            <person name="Young S."/>
            <person name="Neafsey D."/>
            <person name="Nusbaum C."/>
            <person name="Birren B."/>
        </authorList>
    </citation>
    <scope>NUCLEOTIDE SEQUENCE</scope>
    <source>
        <strain evidence="2">9E7_DIV0242</strain>
    </source>
</reference>
<dbReference type="AlphaFoldDB" id="A0A242K8G2"/>
<accession>A0A242K8G2</accession>